<evidence type="ECO:0000313" key="1">
    <source>
        <dbReference type="EMBL" id="MFC5909259.1"/>
    </source>
</evidence>
<proteinExistence type="predicted"/>
<keyword evidence="2" id="KW-1185">Reference proteome</keyword>
<comment type="caution">
    <text evidence="1">The sequence shown here is derived from an EMBL/GenBank/DDBJ whole genome shotgun (WGS) entry which is preliminary data.</text>
</comment>
<protein>
    <submittedName>
        <fullName evidence="1">Toxin Doc</fullName>
    </submittedName>
</protein>
<dbReference type="Proteomes" id="UP001596174">
    <property type="component" value="Unassembled WGS sequence"/>
</dbReference>
<evidence type="ECO:0000313" key="2">
    <source>
        <dbReference type="Proteomes" id="UP001596174"/>
    </source>
</evidence>
<organism evidence="1 2">
    <name type="scientific">Streptacidiphilus monticola</name>
    <dbReference type="NCBI Taxonomy" id="2161674"/>
    <lineage>
        <taxon>Bacteria</taxon>
        <taxon>Bacillati</taxon>
        <taxon>Actinomycetota</taxon>
        <taxon>Actinomycetes</taxon>
        <taxon>Kitasatosporales</taxon>
        <taxon>Streptomycetaceae</taxon>
        <taxon>Streptacidiphilus</taxon>
    </lineage>
</organism>
<gene>
    <name evidence="1" type="ORF">ACFP3V_18800</name>
</gene>
<reference evidence="2" key="1">
    <citation type="journal article" date="2019" name="Int. J. Syst. Evol. Microbiol.">
        <title>The Global Catalogue of Microorganisms (GCM) 10K type strain sequencing project: providing services to taxonomists for standard genome sequencing and annotation.</title>
        <authorList>
            <consortium name="The Broad Institute Genomics Platform"/>
            <consortium name="The Broad Institute Genome Sequencing Center for Infectious Disease"/>
            <person name="Wu L."/>
            <person name="Ma J."/>
        </authorList>
    </citation>
    <scope>NUCLEOTIDE SEQUENCE [LARGE SCALE GENOMIC DNA]</scope>
    <source>
        <strain evidence="2">JCM 4816</strain>
    </source>
</reference>
<name>A0ABW1G6J5_9ACTN</name>
<dbReference type="RefSeq" id="WP_380584885.1">
    <property type="nucleotide sequence ID" value="NZ_JBHSQJ010000075.1"/>
</dbReference>
<accession>A0ABW1G6J5</accession>
<sequence>MDLHIDIRWLLERQAEVLPKHPDVHDFSGLVAAVARHRVNTPRLDYTADAAWRAAALFHEIVSVRPLPARNALYGALIAVAYMAASGEAVDAPYGALSELAKEVRAGSADVYACADRIRGWRV</sequence>
<dbReference type="EMBL" id="JBHSQJ010000075">
    <property type="protein sequence ID" value="MFC5909259.1"/>
    <property type="molecule type" value="Genomic_DNA"/>
</dbReference>